<dbReference type="RefSeq" id="WP_156031485.1">
    <property type="nucleotide sequence ID" value="NZ_AP021853.1"/>
</dbReference>
<dbReference type="AlphaFoldDB" id="A0A5K7WYW2"/>
<dbReference type="EMBL" id="AP021853">
    <property type="protein sequence ID" value="BBN99815.1"/>
    <property type="molecule type" value="Genomic_DNA"/>
</dbReference>
<sequence length="53" mass="6021">MGSVRKQFFFLIQSLIWDPVYLPWESEAFCGAVASKDECRKKVGSFYGVDGAR</sequence>
<proteinExistence type="predicted"/>
<evidence type="ECO:0000313" key="1">
    <source>
        <dbReference type="EMBL" id="BBN99815.1"/>
    </source>
</evidence>
<evidence type="ECO:0000313" key="2">
    <source>
        <dbReference type="Proteomes" id="UP000326951"/>
    </source>
</evidence>
<gene>
    <name evidence="1" type="ORF">St703_25200</name>
</gene>
<name>A0A5K7WYW2_9BACL</name>
<protein>
    <submittedName>
        <fullName evidence="1">Uncharacterized protein</fullName>
    </submittedName>
</protein>
<organism evidence="1 2">
    <name type="scientific">Sporolactobacillus terrae</name>
    <dbReference type="NCBI Taxonomy" id="269673"/>
    <lineage>
        <taxon>Bacteria</taxon>
        <taxon>Bacillati</taxon>
        <taxon>Bacillota</taxon>
        <taxon>Bacilli</taxon>
        <taxon>Bacillales</taxon>
        <taxon>Sporolactobacillaceae</taxon>
        <taxon>Sporolactobacillus</taxon>
    </lineage>
</organism>
<accession>A0A5K7WYW2</accession>
<dbReference type="Proteomes" id="UP000326951">
    <property type="component" value="Chromosome"/>
</dbReference>
<reference evidence="1 2" key="1">
    <citation type="submission" date="2019-09" db="EMBL/GenBank/DDBJ databases">
        <title>Complete genome sequence of Sporolactobacillus terrae 70-3.</title>
        <authorList>
            <person name="Tanaka N."/>
            <person name="Shiwa Y."/>
            <person name="Fujita N."/>
            <person name="Tanasupawat S."/>
        </authorList>
    </citation>
    <scope>NUCLEOTIDE SEQUENCE [LARGE SCALE GENOMIC DNA]</scope>
    <source>
        <strain evidence="1 2">70-3</strain>
    </source>
</reference>